<dbReference type="Pfam" id="PF05630">
    <property type="entry name" value="NPP1"/>
    <property type="match status" value="1"/>
</dbReference>
<feature type="chain" id="PRO_5013154521" evidence="1">
    <location>
        <begin position="20"/>
        <end position="270"/>
    </location>
</feature>
<dbReference type="InterPro" id="IPR008701">
    <property type="entry name" value="NPP1"/>
</dbReference>
<sequence>MMNLAILITLGILANFVVANTPIDPSVFTSDPLTAVKAAAPLWHFDEKTCFPTAATEPDGSQTPSIQNDDCGLLNGGLASGCPVQAAQTQQEQQSTSFPTYYTIRNCSKDNSWRIVYDVFFQKDTGHPYDWEWAAVKFLPNAQGQYVRDGIWLEQDGNHPYTSWSSIPSTFDNDTDKFQYNNLNRDHPKAFFGKWKHNVALVFNDEFANDCLGAVIEKKDYHSDDYAFYAADNLLIDTVVPTSYSYGNADSTPQAFESGGKYDICGSLFA</sequence>
<gene>
    <name evidence="2" type="ORF">PAC_15526</name>
</gene>
<evidence type="ECO:0000256" key="1">
    <source>
        <dbReference type="SAM" id="SignalP"/>
    </source>
</evidence>
<proteinExistence type="predicted"/>
<feature type="signal peptide" evidence="1">
    <location>
        <begin position="1"/>
        <end position="19"/>
    </location>
</feature>
<keyword evidence="1" id="KW-0732">Signal</keyword>
<name>A0A1L7XL19_9HELO</name>
<evidence type="ECO:0000313" key="2">
    <source>
        <dbReference type="EMBL" id="CZR65626.1"/>
    </source>
</evidence>
<accession>A0A1L7XL19</accession>
<reference evidence="2 3" key="1">
    <citation type="submission" date="2016-03" db="EMBL/GenBank/DDBJ databases">
        <authorList>
            <person name="Ploux O."/>
        </authorList>
    </citation>
    <scope>NUCLEOTIDE SEQUENCE [LARGE SCALE GENOMIC DNA]</scope>
    <source>
        <strain evidence="2 3">UAMH 11012</strain>
    </source>
</reference>
<evidence type="ECO:0000313" key="3">
    <source>
        <dbReference type="Proteomes" id="UP000184330"/>
    </source>
</evidence>
<dbReference type="EMBL" id="FJOG01000032">
    <property type="protein sequence ID" value="CZR65626.1"/>
    <property type="molecule type" value="Genomic_DNA"/>
</dbReference>
<organism evidence="2 3">
    <name type="scientific">Phialocephala subalpina</name>
    <dbReference type="NCBI Taxonomy" id="576137"/>
    <lineage>
        <taxon>Eukaryota</taxon>
        <taxon>Fungi</taxon>
        <taxon>Dikarya</taxon>
        <taxon>Ascomycota</taxon>
        <taxon>Pezizomycotina</taxon>
        <taxon>Leotiomycetes</taxon>
        <taxon>Helotiales</taxon>
        <taxon>Mollisiaceae</taxon>
        <taxon>Phialocephala</taxon>
        <taxon>Phialocephala fortinii species complex</taxon>
    </lineage>
</organism>
<dbReference type="AlphaFoldDB" id="A0A1L7XL19"/>
<protein>
    <submittedName>
        <fullName evidence="2">Uncharacterized protein</fullName>
    </submittedName>
</protein>
<dbReference type="OrthoDB" id="10255963at2759"/>
<dbReference type="Proteomes" id="UP000184330">
    <property type="component" value="Unassembled WGS sequence"/>
</dbReference>
<keyword evidence="3" id="KW-1185">Reference proteome</keyword>